<gene>
    <name evidence="9" type="ORF">HNQ77_003300</name>
</gene>
<dbReference type="InterPro" id="IPR036156">
    <property type="entry name" value="Beta-gal/glucu_dom_sf"/>
</dbReference>
<dbReference type="Gene3D" id="2.60.120.260">
    <property type="entry name" value="Galactose-binding domain-like"/>
    <property type="match status" value="1"/>
</dbReference>
<dbReference type="InterPro" id="IPR051913">
    <property type="entry name" value="GH2_Domain-Containing"/>
</dbReference>
<dbReference type="OrthoDB" id="9762066at2"/>
<evidence type="ECO:0000259" key="7">
    <source>
        <dbReference type="Pfam" id="PF02837"/>
    </source>
</evidence>
<dbReference type="SUPFAM" id="SSF49303">
    <property type="entry name" value="beta-Galactosidase/glucuronidase domain"/>
    <property type="match status" value="1"/>
</dbReference>
<evidence type="ECO:0000313" key="9">
    <source>
        <dbReference type="EMBL" id="MBB6145342.1"/>
    </source>
</evidence>
<dbReference type="PROSITE" id="PS00608">
    <property type="entry name" value="GLYCOSYL_HYDROL_F2_2"/>
    <property type="match status" value="1"/>
</dbReference>
<feature type="domain" description="Glycoside hydrolase family 2 immunoglobulin-like beta-sandwich" evidence="5">
    <location>
        <begin position="191"/>
        <end position="323"/>
    </location>
</feature>
<keyword evidence="3 4" id="KW-0326">Glycosidase</keyword>
<dbReference type="Proteomes" id="UP000538666">
    <property type="component" value="Unassembled WGS sequence"/>
</dbReference>
<dbReference type="InterPro" id="IPR023230">
    <property type="entry name" value="Glyco_hydro_2_CS"/>
</dbReference>
<dbReference type="Gene3D" id="2.60.40.10">
    <property type="entry name" value="Immunoglobulins"/>
    <property type="match status" value="2"/>
</dbReference>
<organism evidence="9 10">
    <name type="scientific">Silvibacterium bohemicum</name>
    <dbReference type="NCBI Taxonomy" id="1577686"/>
    <lineage>
        <taxon>Bacteria</taxon>
        <taxon>Pseudomonadati</taxon>
        <taxon>Acidobacteriota</taxon>
        <taxon>Terriglobia</taxon>
        <taxon>Terriglobales</taxon>
        <taxon>Acidobacteriaceae</taxon>
        <taxon>Silvibacterium</taxon>
    </lineage>
</organism>
<dbReference type="PANTHER" id="PTHR42732">
    <property type="entry name" value="BETA-GALACTOSIDASE"/>
    <property type="match status" value="1"/>
</dbReference>
<keyword evidence="10" id="KW-1185">Reference proteome</keyword>
<dbReference type="PANTHER" id="PTHR42732:SF1">
    <property type="entry name" value="BETA-MANNOSIDASE"/>
    <property type="match status" value="1"/>
</dbReference>
<feature type="domain" description="Glycosyl hydrolases family 2 sugar binding" evidence="7">
    <location>
        <begin position="58"/>
        <end position="189"/>
    </location>
</feature>
<evidence type="ECO:0000259" key="5">
    <source>
        <dbReference type="Pfam" id="PF00703"/>
    </source>
</evidence>
<dbReference type="EMBL" id="JACHEK010000006">
    <property type="protein sequence ID" value="MBB6145342.1"/>
    <property type="molecule type" value="Genomic_DNA"/>
</dbReference>
<evidence type="ECO:0000256" key="1">
    <source>
        <dbReference type="ARBA" id="ARBA00007401"/>
    </source>
</evidence>
<comment type="similarity">
    <text evidence="1 4">Belongs to the glycosyl hydrolase 2 family.</text>
</comment>
<evidence type="ECO:0000259" key="6">
    <source>
        <dbReference type="Pfam" id="PF02836"/>
    </source>
</evidence>
<dbReference type="Pfam" id="PF02837">
    <property type="entry name" value="Glyco_hydro_2_N"/>
    <property type="match status" value="1"/>
</dbReference>
<dbReference type="PROSITE" id="PS51318">
    <property type="entry name" value="TAT"/>
    <property type="match status" value="1"/>
</dbReference>
<dbReference type="RefSeq" id="WP_050061565.1">
    <property type="nucleotide sequence ID" value="NZ_JACHEK010000006.1"/>
</dbReference>
<dbReference type="InterPro" id="IPR006102">
    <property type="entry name" value="Ig-like_GH2"/>
</dbReference>
<dbReference type="Pfam" id="PF18565">
    <property type="entry name" value="Glyco_hydro2_C5"/>
    <property type="match status" value="1"/>
</dbReference>
<keyword evidence="2 4" id="KW-0378">Hydrolase</keyword>
<dbReference type="AlphaFoldDB" id="A0A841JVD3"/>
<dbReference type="InterPro" id="IPR008979">
    <property type="entry name" value="Galactose-bd-like_sf"/>
</dbReference>
<name>A0A841JVD3_9BACT</name>
<dbReference type="InterPro" id="IPR006101">
    <property type="entry name" value="Glyco_hydro_2"/>
</dbReference>
<dbReference type="InterPro" id="IPR017853">
    <property type="entry name" value="GH"/>
</dbReference>
<dbReference type="GO" id="GO:0004565">
    <property type="term" value="F:beta-galactosidase activity"/>
    <property type="evidence" value="ECO:0007669"/>
    <property type="project" value="UniProtKB-EC"/>
</dbReference>
<evidence type="ECO:0000256" key="4">
    <source>
        <dbReference type="RuleBase" id="RU361154"/>
    </source>
</evidence>
<dbReference type="InterPro" id="IPR023232">
    <property type="entry name" value="Glyco_hydro_2_AS"/>
</dbReference>
<accession>A0A841JVD3</accession>
<comment type="caution">
    <text evidence="9">The sequence shown here is derived from an EMBL/GenBank/DDBJ whole genome shotgun (WGS) entry which is preliminary data.</text>
</comment>
<dbReference type="InterPro" id="IPR013783">
    <property type="entry name" value="Ig-like_fold"/>
</dbReference>
<dbReference type="PROSITE" id="PS00719">
    <property type="entry name" value="GLYCOSYL_HYDROL_F2_1"/>
    <property type="match status" value="1"/>
</dbReference>
<evidence type="ECO:0000256" key="2">
    <source>
        <dbReference type="ARBA" id="ARBA00022801"/>
    </source>
</evidence>
<protein>
    <submittedName>
        <fullName evidence="9">Beta-galactosidase</fullName>
        <ecNumber evidence="9">3.2.1.23</ecNumber>
    </submittedName>
</protein>
<evidence type="ECO:0000256" key="3">
    <source>
        <dbReference type="ARBA" id="ARBA00023295"/>
    </source>
</evidence>
<evidence type="ECO:0000259" key="8">
    <source>
        <dbReference type="Pfam" id="PF18565"/>
    </source>
</evidence>
<dbReference type="InterPro" id="IPR006311">
    <property type="entry name" value="TAT_signal"/>
</dbReference>
<dbReference type="PRINTS" id="PR00132">
    <property type="entry name" value="GLHYDRLASE2"/>
</dbReference>
<reference evidence="9 10" key="1">
    <citation type="submission" date="2020-08" db="EMBL/GenBank/DDBJ databases">
        <title>Genomic Encyclopedia of Type Strains, Phase IV (KMG-IV): sequencing the most valuable type-strain genomes for metagenomic binning, comparative biology and taxonomic classification.</title>
        <authorList>
            <person name="Goeker M."/>
        </authorList>
    </citation>
    <scope>NUCLEOTIDE SEQUENCE [LARGE SCALE GENOMIC DNA]</scope>
    <source>
        <strain evidence="9 10">DSM 103733</strain>
    </source>
</reference>
<dbReference type="InterPro" id="IPR040605">
    <property type="entry name" value="Glyco_hydro2_dom5"/>
</dbReference>
<dbReference type="InterPro" id="IPR006104">
    <property type="entry name" value="Glyco_hydro_2_N"/>
</dbReference>
<feature type="domain" description="Glycoside hydrolase family 2" evidence="8">
    <location>
        <begin position="700"/>
        <end position="786"/>
    </location>
</feature>
<dbReference type="EC" id="3.2.1.23" evidence="9"/>
<sequence length="798" mass="89274">MDRRIFLKTTGTLLASAALPHASALGEEPLAKGRTILPMNRNWRYHPSKIDGAEAIAFDDSTFEKVVVPHTNIKLPWHNFDDKDYEFVSTYRRRFKLPASAAGKRVFVDFEGVMTASTVWINGVPLGEYKGGFTPFSFELTPHLRSQEENVLVVQVDSTERADIPPFGYEVDYMTFGGIYREVSLRAVPHTYIDNIHARPKDVMSGSPSIDVDCFLAGDLTASKLSLEVELRDGDQVIAKGTHALPRKPSAATADTTIDPVTPAPAYASIETTDDPARSTITLTGLGSVKLWDLSSPQLYTVHVRLLQSGEAIDEDQRRVGFREATFTDHGFSLNGKIIKLRGLDRHQTFPFVGQAMPARAQRQDAKILRHNLHCNIVRTSHYPQSRHFLDCCDEIGLLVLEEIPGWQHIGNEAWQLVAIDNVGRMIRRDWNHPSIILWGVRINESKDNHNFYVRTNALAHALDQTRQTGGIRYFQESEFLEDVFTMNDFGFPLKKPNHPRYLNTEFVGHTFPTKTTDDDERQREHTLRHARIHNQLASDPQYAGGIGWCAFDYNTHANFGSGDRICYHGVTDIFREPKAAAGFYKSQCDPEEEIVLEPAFHWARGDESVGFSKAVICSNCDHLKVFTRSGSIESNPWVALAELDPDRTEFEHLKYPPFVLDVSKYRDGWGDLRIDGYLNGKQVISKSLSGRGVDTKFALLPDDLTLMADGADTTRVVLRVTDEFGAMRTYANDAVSFTLEGPAELIGDNPFSLIGGTGAVWVRAKEVAGTVTLKATHPRLGSQTVSFTFTSVPEETV</sequence>
<dbReference type="InterPro" id="IPR006103">
    <property type="entry name" value="Glyco_hydro_2_cat"/>
</dbReference>
<dbReference type="SUPFAM" id="SSF51445">
    <property type="entry name" value="(Trans)glycosidases"/>
    <property type="match status" value="1"/>
</dbReference>
<evidence type="ECO:0000313" key="10">
    <source>
        <dbReference type="Proteomes" id="UP000538666"/>
    </source>
</evidence>
<dbReference type="Pfam" id="PF02836">
    <property type="entry name" value="Glyco_hydro_2_C"/>
    <property type="match status" value="1"/>
</dbReference>
<dbReference type="Pfam" id="PF00703">
    <property type="entry name" value="Glyco_hydro_2"/>
    <property type="match status" value="1"/>
</dbReference>
<feature type="domain" description="Glycoside hydrolase family 2 catalytic" evidence="6">
    <location>
        <begin position="328"/>
        <end position="468"/>
    </location>
</feature>
<dbReference type="SUPFAM" id="SSF49785">
    <property type="entry name" value="Galactose-binding domain-like"/>
    <property type="match status" value="1"/>
</dbReference>
<dbReference type="Gene3D" id="3.20.20.80">
    <property type="entry name" value="Glycosidases"/>
    <property type="match status" value="1"/>
</dbReference>
<proteinExistence type="inferred from homology"/>
<dbReference type="GO" id="GO:0005975">
    <property type="term" value="P:carbohydrate metabolic process"/>
    <property type="evidence" value="ECO:0007669"/>
    <property type="project" value="InterPro"/>
</dbReference>